<dbReference type="PANTHER" id="PTHR22142:SF2">
    <property type="entry name" value="KINETOCHORE PROTEIN SPC24"/>
    <property type="match status" value="1"/>
</dbReference>
<evidence type="ECO:0000256" key="3">
    <source>
        <dbReference type="ARBA" id="ARBA00022454"/>
    </source>
</evidence>
<comment type="subcellular location">
    <subcellularLocation>
        <location evidence="1">Cytoplasm</location>
        <location evidence="1">Cytoskeleton</location>
        <location evidence="1">Microtubule organizing center</location>
    </subcellularLocation>
    <subcellularLocation>
        <location evidence="11">Nucleus</location>
    </subcellularLocation>
    <subcellularLocation>
        <location evidence="11">Chromosome</location>
        <location evidence="11">Centromere</location>
        <location evidence="11">Kinetochore</location>
    </subcellularLocation>
</comment>
<evidence type="ECO:0000256" key="6">
    <source>
        <dbReference type="ARBA" id="ARBA00022838"/>
    </source>
</evidence>
<evidence type="ECO:0000256" key="7">
    <source>
        <dbReference type="ARBA" id="ARBA00023054"/>
    </source>
</evidence>
<name>R7YPQ6_CONA1</name>
<dbReference type="eggNOG" id="ENOG502S52R">
    <property type="taxonomic scope" value="Eukaryota"/>
</dbReference>
<dbReference type="GO" id="GO:0008017">
    <property type="term" value="F:microtubule binding"/>
    <property type="evidence" value="ECO:0007669"/>
    <property type="project" value="TreeGrafter"/>
</dbReference>
<feature type="coiled-coil region" evidence="12">
    <location>
        <begin position="89"/>
        <end position="123"/>
    </location>
</feature>
<dbReference type="GO" id="GO:0005634">
    <property type="term" value="C:nucleus"/>
    <property type="evidence" value="ECO:0007669"/>
    <property type="project" value="UniProtKB-SubCell"/>
</dbReference>
<dbReference type="InterPro" id="IPR013252">
    <property type="entry name" value="Ndc80_Spc24"/>
</dbReference>
<keyword evidence="3 11" id="KW-0158">Chromosome</keyword>
<dbReference type="CDD" id="cd11565">
    <property type="entry name" value="RWD_Spc24"/>
    <property type="match status" value="1"/>
</dbReference>
<dbReference type="STRING" id="1168221.R7YPQ6"/>
<dbReference type="GO" id="GO:0007059">
    <property type="term" value="P:chromosome segregation"/>
    <property type="evidence" value="ECO:0007669"/>
    <property type="project" value="TreeGrafter"/>
</dbReference>
<dbReference type="GO" id="GO:0031262">
    <property type="term" value="C:Ndc80 complex"/>
    <property type="evidence" value="ECO:0007669"/>
    <property type="project" value="TreeGrafter"/>
</dbReference>
<evidence type="ECO:0000256" key="5">
    <source>
        <dbReference type="ARBA" id="ARBA00022776"/>
    </source>
</evidence>
<keyword evidence="9 11" id="KW-0131">Cell cycle</keyword>
<gene>
    <name evidence="13" type="ORF">W97_02844</name>
</gene>
<evidence type="ECO:0000313" key="14">
    <source>
        <dbReference type="Proteomes" id="UP000016924"/>
    </source>
</evidence>
<keyword evidence="4 11" id="KW-0132">Cell division</keyword>
<dbReference type="Pfam" id="PF08286">
    <property type="entry name" value="Spc24"/>
    <property type="match status" value="1"/>
</dbReference>
<comment type="function">
    <text evidence="11">Acts as a component of the essential kinetochore-associated NDC80 complex, which is required for chromosome segregation and spindle checkpoint activity.</text>
</comment>
<dbReference type="GeneID" id="19900155"/>
<dbReference type="RefSeq" id="XP_007778933.1">
    <property type="nucleotide sequence ID" value="XM_007780743.1"/>
</dbReference>
<dbReference type="OMA" id="AQCTSHF"/>
<keyword evidence="5 11" id="KW-0498">Mitosis</keyword>
<dbReference type="PANTHER" id="PTHR22142">
    <property type="match status" value="1"/>
</dbReference>
<comment type="subunit">
    <text evidence="11">Component of the NDC80 complex.</text>
</comment>
<dbReference type="GO" id="GO:0005815">
    <property type="term" value="C:microtubule organizing center"/>
    <property type="evidence" value="ECO:0007669"/>
    <property type="project" value="UniProtKB-SubCell"/>
</dbReference>
<keyword evidence="8 11" id="KW-0539">Nucleus</keyword>
<dbReference type="Gene3D" id="3.30.160.430">
    <property type="match status" value="1"/>
</dbReference>
<evidence type="ECO:0000256" key="11">
    <source>
        <dbReference type="RuleBase" id="RU368011"/>
    </source>
</evidence>
<organism evidence="13 14">
    <name type="scientific">Coniosporium apollinis (strain CBS 100218)</name>
    <name type="common">Rock-inhabiting black yeast</name>
    <dbReference type="NCBI Taxonomy" id="1168221"/>
    <lineage>
        <taxon>Eukaryota</taxon>
        <taxon>Fungi</taxon>
        <taxon>Dikarya</taxon>
        <taxon>Ascomycota</taxon>
        <taxon>Pezizomycotina</taxon>
        <taxon>Dothideomycetes</taxon>
        <taxon>Dothideomycetes incertae sedis</taxon>
        <taxon>Coniosporium</taxon>
    </lineage>
</organism>
<keyword evidence="10 11" id="KW-0137">Centromere</keyword>
<keyword evidence="6 11" id="KW-0995">Kinetochore</keyword>
<reference evidence="14" key="1">
    <citation type="submission" date="2012-06" db="EMBL/GenBank/DDBJ databases">
        <title>The genome sequence of Coniosporium apollinis CBS 100218.</title>
        <authorList>
            <consortium name="The Broad Institute Genome Sequencing Platform"/>
            <person name="Cuomo C."/>
            <person name="Gorbushina A."/>
            <person name="Noack S."/>
            <person name="Walker B."/>
            <person name="Young S.K."/>
            <person name="Zeng Q."/>
            <person name="Gargeya S."/>
            <person name="Fitzgerald M."/>
            <person name="Haas B."/>
            <person name="Abouelleil A."/>
            <person name="Alvarado L."/>
            <person name="Arachchi H.M."/>
            <person name="Berlin A.M."/>
            <person name="Chapman S.B."/>
            <person name="Goldberg J."/>
            <person name="Griggs A."/>
            <person name="Gujja S."/>
            <person name="Hansen M."/>
            <person name="Howarth C."/>
            <person name="Imamovic A."/>
            <person name="Larimer J."/>
            <person name="McCowan C."/>
            <person name="Montmayeur A."/>
            <person name="Murphy C."/>
            <person name="Neiman D."/>
            <person name="Pearson M."/>
            <person name="Priest M."/>
            <person name="Roberts A."/>
            <person name="Saif S."/>
            <person name="Shea T."/>
            <person name="Sisk P."/>
            <person name="Sykes S."/>
            <person name="Wortman J."/>
            <person name="Nusbaum C."/>
            <person name="Birren B."/>
        </authorList>
    </citation>
    <scope>NUCLEOTIDE SEQUENCE [LARGE SCALE GENOMIC DNA]</scope>
    <source>
        <strain evidence="14">CBS 100218</strain>
    </source>
</reference>
<sequence length="200" mass="22222">MLLDEDPAALIASCAANFNIAPDRASLTRISSSLSSLQQFRQHNLSQLSSTLAQFSRQLSNLQSQHSLIVSSHNAADHASEILRLDTEKFRIAKQASEAEIEVERLEAELDGLRGQLGDMEAQGVENAAEAQRSAGLAEDEVLLKLKVYRSLGIDVEQDQGTGRYSKAVIRNTQKGDVHVVNIDPKFSQFFYANWFWQTM</sequence>
<evidence type="ECO:0000256" key="8">
    <source>
        <dbReference type="ARBA" id="ARBA00023242"/>
    </source>
</evidence>
<keyword evidence="14" id="KW-1185">Reference proteome</keyword>
<evidence type="ECO:0000313" key="13">
    <source>
        <dbReference type="EMBL" id="EON63616.1"/>
    </source>
</evidence>
<dbReference type="EMBL" id="JH767564">
    <property type="protein sequence ID" value="EON63616.1"/>
    <property type="molecule type" value="Genomic_DNA"/>
</dbReference>
<dbReference type="InterPro" id="IPR038066">
    <property type="entry name" value="Spc24_Fungi_globular_sf"/>
</dbReference>
<protein>
    <recommendedName>
        <fullName evidence="11">Kinetochore protein Spc24</fullName>
    </recommendedName>
</protein>
<evidence type="ECO:0000256" key="1">
    <source>
        <dbReference type="ARBA" id="ARBA00004267"/>
    </source>
</evidence>
<evidence type="ECO:0000256" key="4">
    <source>
        <dbReference type="ARBA" id="ARBA00022618"/>
    </source>
</evidence>
<dbReference type="HOGENOM" id="CLU_091441_1_0_1"/>
<evidence type="ECO:0000256" key="12">
    <source>
        <dbReference type="SAM" id="Coils"/>
    </source>
</evidence>
<evidence type="ECO:0000256" key="2">
    <source>
        <dbReference type="ARBA" id="ARBA00007804"/>
    </source>
</evidence>
<accession>R7YPQ6</accession>
<evidence type="ECO:0000256" key="9">
    <source>
        <dbReference type="ARBA" id="ARBA00023306"/>
    </source>
</evidence>
<dbReference type="SUPFAM" id="SSF143026">
    <property type="entry name" value="Kinetochore globular domain"/>
    <property type="match status" value="1"/>
</dbReference>
<evidence type="ECO:0000256" key="10">
    <source>
        <dbReference type="ARBA" id="ARBA00023328"/>
    </source>
</evidence>
<dbReference type="Proteomes" id="UP000016924">
    <property type="component" value="Unassembled WGS sequence"/>
</dbReference>
<dbReference type="AlphaFoldDB" id="R7YPQ6"/>
<dbReference type="GO" id="GO:0051301">
    <property type="term" value="P:cell division"/>
    <property type="evidence" value="ECO:0007669"/>
    <property type="project" value="UniProtKB-UniRule"/>
</dbReference>
<proteinExistence type="inferred from homology"/>
<comment type="similarity">
    <text evidence="2 11">Belongs to the SPC24 family.</text>
</comment>
<dbReference type="OrthoDB" id="3344830at2759"/>
<keyword evidence="7 12" id="KW-0175">Coiled coil</keyword>